<comment type="similarity">
    <text evidence="1">Belongs to the LEA type 3 family.</text>
</comment>
<evidence type="ECO:0000256" key="1">
    <source>
        <dbReference type="ARBA" id="ARBA00007086"/>
    </source>
</evidence>
<evidence type="ECO:0000256" key="3">
    <source>
        <dbReference type="SAM" id="SignalP"/>
    </source>
</evidence>
<dbReference type="PANTHER" id="PTHR33509:SF5">
    <property type="entry name" value="PROTEIN SENESCENCE-ASSOCIATED GENE 21, MITOCHONDRIAL"/>
    <property type="match status" value="1"/>
</dbReference>
<dbReference type="Gramene" id="KCW50051">
    <property type="protein sequence ID" value="KCW50051"/>
    <property type="gene ID" value="EUGRSUZ_K03492"/>
</dbReference>
<dbReference type="AlphaFoldDB" id="A0A059A8S2"/>
<dbReference type="EMBL" id="KK198763">
    <property type="protein sequence ID" value="KCW50051.1"/>
    <property type="molecule type" value="Genomic_DNA"/>
</dbReference>
<dbReference type="OMA" id="PENRAKE"/>
<protein>
    <submittedName>
        <fullName evidence="4">Uncharacterized protein</fullName>
    </submittedName>
</protein>
<dbReference type="PANTHER" id="PTHR33509">
    <property type="entry name" value="LATE EMBRYOGENIS ABUNDANT PROTEIN 2-RELATED"/>
    <property type="match status" value="1"/>
</dbReference>
<dbReference type="InParanoid" id="A0A059A8S2"/>
<proteinExistence type="inferred from homology"/>
<feature type="region of interest" description="Disordered" evidence="2">
    <location>
        <begin position="40"/>
        <end position="75"/>
    </location>
</feature>
<reference evidence="4" key="1">
    <citation type="submission" date="2013-07" db="EMBL/GenBank/DDBJ databases">
        <title>The genome of Eucalyptus grandis.</title>
        <authorList>
            <person name="Schmutz J."/>
            <person name="Hayes R."/>
            <person name="Myburg A."/>
            <person name="Tuskan G."/>
            <person name="Grattapaglia D."/>
            <person name="Rokhsar D.S."/>
        </authorList>
    </citation>
    <scope>NUCLEOTIDE SEQUENCE</scope>
    <source>
        <tissue evidence="4">Leaf extractions</tissue>
    </source>
</reference>
<evidence type="ECO:0000256" key="2">
    <source>
        <dbReference type="SAM" id="MobiDB-lite"/>
    </source>
</evidence>
<dbReference type="Pfam" id="PF03242">
    <property type="entry name" value="LEA_3a"/>
    <property type="match status" value="1"/>
</dbReference>
<sequence length="103" mass="10933">MARSLLSAKLLSALAADAMCNTFARRGYSAVTQGATAQMAKAGGATRSGAAAEEKTGEEEKMASSDGQVSWAPDPRTGCYRPENCIEEIDVAELRAKHLRLKE</sequence>
<dbReference type="STRING" id="71139.A0A059A8S2"/>
<feature type="chain" id="PRO_5001573076" evidence="3">
    <location>
        <begin position="21"/>
        <end position="103"/>
    </location>
</feature>
<feature type="compositionally biased region" description="Basic and acidic residues" evidence="2">
    <location>
        <begin position="52"/>
        <end position="63"/>
    </location>
</feature>
<keyword evidence="3" id="KW-0732">Signal</keyword>
<dbReference type="GO" id="GO:0006950">
    <property type="term" value="P:response to stress"/>
    <property type="evidence" value="ECO:0000318"/>
    <property type="project" value="GO_Central"/>
</dbReference>
<dbReference type="InterPro" id="IPR004926">
    <property type="entry name" value="LEA_3a"/>
</dbReference>
<name>A0A059A8S2_EUCGR</name>
<evidence type="ECO:0000313" key="4">
    <source>
        <dbReference type="EMBL" id="KCW50051.1"/>
    </source>
</evidence>
<organism evidence="4">
    <name type="scientific">Eucalyptus grandis</name>
    <name type="common">Flooded gum</name>
    <dbReference type="NCBI Taxonomy" id="71139"/>
    <lineage>
        <taxon>Eukaryota</taxon>
        <taxon>Viridiplantae</taxon>
        <taxon>Streptophyta</taxon>
        <taxon>Embryophyta</taxon>
        <taxon>Tracheophyta</taxon>
        <taxon>Spermatophyta</taxon>
        <taxon>Magnoliopsida</taxon>
        <taxon>eudicotyledons</taxon>
        <taxon>Gunneridae</taxon>
        <taxon>Pentapetalae</taxon>
        <taxon>rosids</taxon>
        <taxon>malvids</taxon>
        <taxon>Myrtales</taxon>
        <taxon>Myrtaceae</taxon>
        <taxon>Myrtoideae</taxon>
        <taxon>Eucalypteae</taxon>
        <taxon>Eucalyptus</taxon>
    </lineage>
</organism>
<accession>A0A059A8S2</accession>
<feature type="signal peptide" evidence="3">
    <location>
        <begin position="1"/>
        <end position="20"/>
    </location>
</feature>
<gene>
    <name evidence="4" type="ORF">EUGRSUZ_K03492</name>
</gene>